<feature type="domain" description="UDP-glucose/GDP-mannose dehydrogenase C-terminal" evidence="5">
    <location>
        <begin position="312"/>
        <end position="413"/>
    </location>
</feature>
<dbReference type="InterPro" id="IPR001732">
    <property type="entry name" value="UDP-Glc/GDP-Man_DH_N"/>
</dbReference>
<protein>
    <submittedName>
        <fullName evidence="6">UDP-N-acetyl-D-galactosamine dehydrogenase</fullName>
    </submittedName>
</protein>
<keyword evidence="7" id="KW-1185">Reference proteome</keyword>
<evidence type="ECO:0000313" key="6">
    <source>
        <dbReference type="EMBL" id="GGH15635.1"/>
    </source>
</evidence>
<accession>A0A917I5Q8</accession>
<dbReference type="EMBL" id="BMES01000001">
    <property type="protein sequence ID" value="GGH15635.1"/>
    <property type="molecule type" value="Genomic_DNA"/>
</dbReference>
<dbReference type="Pfam" id="PF03721">
    <property type="entry name" value="UDPG_MGDP_dh_N"/>
    <property type="match status" value="1"/>
</dbReference>
<dbReference type="GO" id="GO:0000271">
    <property type="term" value="P:polysaccharide biosynthetic process"/>
    <property type="evidence" value="ECO:0007669"/>
    <property type="project" value="InterPro"/>
</dbReference>
<organism evidence="6 7">
    <name type="scientific">Alsobacter metallidurans</name>
    <dbReference type="NCBI Taxonomy" id="340221"/>
    <lineage>
        <taxon>Bacteria</taxon>
        <taxon>Pseudomonadati</taxon>
        <taxon>Pseudomonadota</taxon>
        <taxon>Alphaproteobacteria</taxon>
        <taxon>Hyphomicrobiales</taxon>
        <taxon>Alsobacteraceae</taxon>
        <taxon>Alsobacter</taxon>
    </lineage>
</organism>
<dbReference type="SUPFAM" id="SSF51735">
    <property type="entry name" value="NAD(P)-binding Rossmann-fold domains"/>
    <property type="match status" value="1"/>
</dbReference>
<reference evidence="6" key="1">
    <citation type="journal article" date="2014" name="Int. J. Syst. Evol. Microbiol.">
        <title>Complete genome sequence of Corynebacterium casei LMG S-19264T (=DSM 44701T), isolated from a smear-ripened cheese.</title>
        <authorList>
            <consortium name="US DOE Joint Genome Institute (JGI-PGF)"/>
            <person name="Walter F."/>
            <person name="Albersmeier A."/>
            <person name="Kalinowski J."/>
            <person name="Ruckert C."/>
        </authorList>
    </citation>
    <scope>NUCLEOTIDE SEQUENCE</scope>
    <source>
        <strain evidence="6">CGMCC 1.12214</strain>
    </source>
</reference>
<gene>
    <name evidence="6" type="primary">capL</name>
    <name evidence="6" type="ORF">GCM10007036_15760</name>
</gene>
<dbReference type="NCBIfam" id="TIGR03026">
    <property type="entry name" value="NDP-sugDHase"/>
    <property type="match status" value="1"/>
</dbReference>
<dbReference type="Pfam" id="PF03720">
    <property type="entry name" value="UDPG_MGDP_dh_C"/>
    <property type="match status" value="1"/>
</dbReference>
<dbReference type="Pfam" id="PF00984">
    <property type="entry name" value="UDPG_MGDP_dh"/>
    <property type="match status" value="1"/>
</dbReference>
<dbReference type="InterPro" id="IPR014026">
    <property type="entry name" value="UDP-Glc/GDP-Man_DH_dimer"/>
</dbReference>
<dbReference type="InterPro" id="IPR017476">
    <property type="entry name" value="UDP-Glc/GDP-Man"/>
</dbReference>
<evidence type="ECO:0000256" key="3">
    <source>
        <dbReference type="ARBA" id="ARBA00023027"/>
    </source>
</evidence>
<keyword evidence="2" id="KW-0560">Oxidoreductase</keyword>
<evidence type="ECO:0000259" key="5">
    <source>
        <dbReference type="SMART" id="SM00984"/>
    </source>
</evidence>
<dbReference type="InterPro" id="IPR008927">
    <property type="entry name" value="6-PGluconate_DH-like_C_sf"/>
</dbReference>
<dbReference type="PANTHER" id="PTHR43491:SF2">
    <property type="entry name" value="UDP-N-ACETYL-D-MANNOSAMINE DEHYDROGENASE"/>
    <property type="match status" value="1"/>
</dbReference>
<reference evidence="6" key="2">
    <citation type="submission" date="2020-09" db="EMBL/GenBank/DDBJ databases">
        <authorList>
            <person name="Sun Q."/>
            <person name="Zhou Y."/>
        </authorList>
    </citation>
    <scope>NUCLEOTIDE SEQUENCE</scope>
    <source>
        <strain evidence="6">CGMCC 1.12214</strain>
    </source>
</reference>
<dbReference type="SUPFAM" id="SSF48179">
    <property type="entry name" value="6-phosphogluconate dehydrogenase C-terminal domain-like"/>
    <property type="match status" value="1"/>
</dbReference>
<dbReference type="PRINTS" id="PR00411">
    <property type="entry name" value="PNDRDTASEI"/>
</dbReference>
<dbReference type="GO" id="GO:0016628">
    <property type="term" value="F:oxidoreductase activity, acting on the CH-CH group of donors, NAD or NADP as acceptor"/>
    <property type="evidence" value="ECO:0007669"/>
    <property type="project" value="InterPro"/>
</dbReference>
<dbReference type="PANTHER" id="PTHR43491">
    <property type="entry name" value="UDP-N-ACETYL-D-MANNOSAMINE DEHYDROGENASE"/>
    <property type="match status" value="1"/>
</dbReference>
<dbReference type="RefSeq" id="WP_188517097.1">
    <property type="nucleotide sequence ID" value="NZ_BMES01000001.1"/>
</dbReference>
<evidence type="ECO:0000313" key="7">
    <source>
        <dbReference type="Proteomes" id="UP000603912"/>
    </source>
</evidence>
<dbReference type="GO" id="GO:0051287">
    <property type="term" value="F:NAD binding"/>
    <property type="evidence" value="ECO:0007669"/>
    <property type="project" value="InterPro"/>
</dbReference>
<dbReference type="InterPro" id="IPR028359">
    <property type="entry name" value="UDP_ManNAc/GlcNAc_DH"/>
</dbReference>
<evidence type="ECO:0000256" key="1">
    <source>
        <dbReference type="ARBA" id="ARBA00006601"/>
    </source>
</evidence>
<sequence length="425" mass="45779">MEHDRRIAVIGLGYVGLPVAASFARAGAQVIGFDIDRKRIAELAAGHDRTREVEAADLRALRLTADPADLADADFFIVTVPTPIDDARRPDLGAVLKASETVGRALKTGGIVVYESTVYPGATEEDCVPVLERVSGLRCGPDFRVGYSPERINPGDKEHRFETITKVVSGQDAESLSIIAAVYGSVVKAGVHKAPSIKVAEAAKVIENTQRDLNIAFMNELSVIFQQLGIDTGDVLTAARTKWNFLPFSPGLVGGHCIGVDPYYLTYRAERAGCHPEVILAGRRINDGVGQRVARECIRMMLAAGKANPTVTVLGLTFKENVPDTRNSKVVDIVAELKNFGVAVEIHDPLADPRDAEHEYGLALTPLDQLTPADAVILAVPHAEFVNEGWTLVQSLLKPGSTTVIDVRGALPRDAKPDGLELFRL</sequence>
<dbReference type="PIRSF" id="PIRSF000124">
    <property type="entry name" value="UDPglc_GDPman_dh"/>
    <property type="match status" value="1"/>
</dbReference>
<proteinExistence type="inferred from homology"/>
<dbReference type="InterPro" id="IPR036220">
    <property type="entry name" value="UDP-Glc/GDP-Man_DH_C_sf"/>
</dbReference>
<evidence type="ECO:0000256" key="4">
    <source>
        <dbReference type="PIRNR" id="PIRNR000124"/>
    </source>
</evidence>
<name>A0A917I5Q8_9HYPH</name>
<dbReference type="GO" id="GO:0016616">
    <property type="term" value="F:oxidoreductase activity, acting on the CH-OH group of donors, NAD or NADP as acceptor"/>
    <property type="evidence" value="ECO:0007669"/>
    <property type="project" value="InterPro"/>
</dbReference>
<dbReference type="InterPro" id="IPR014027">
    <property type="entry name" value="UDP-Glc/GDP-Man_DH_C"/>
</dbReference>
<evidence type="ECO:0000256" key="2">
    <source>
        <dbReference type="ARBA" id="ARBA00023002"/>
    </source>
</evidence>
<dbReference type="SMART" id="SM00984">
    <property type="entry name" value="UDPG_MGDP_dh_C"/>
    <property type="match status" value="1"/>
</dbReference>
<dbReference type="InterPro" id="IPR036291">
    <property type="entry name" value="NAD(P)-bd_dom_sf"/>
</dbReference>
<comment type="similarity">
    <text evidence="1 4">Belongs to the UDP-glucose/GDP-mannose dehydrogenase family.</text>
</comment>
<comment type="caution">
    <text evidence="6">The sequence shown here is derived from an EMBL/GenBank/DDBJ whole genome shotgun (WGS) entry which is preliminary data.</text>
</comment>
<dbReference type="Proteomes" id="UP000603912">
    <property type="component" value="Unassembled WGS sequence"/>
</dbReference>
<dbReference type="AlphaFoldDB" id="A0A917I5Q8"/>
<dbReference type="PIRSF" id="PIRSF500136">
    <property type="entry name" value="UDP_ManNAc_DH"/>
    <property type="match status" value="1"/>
</dbReference>
<dbReference type="SUPFAM" id="SSF52413">
    <property type="entry name" value="UDP-glucose/GDP-mannose dehydrogenase C-terminal domain"/>
    <property type="match status" value="1"/>
</dbReference>
<keyword evidence="3" id="KW-0520">NAD</keyword>
<dbReference type="Gene3D" id="3.40.50.720">
    <property type="entry name" value="NAD(P)-binding Rossmann-like Domain"/>
    <property type="match status" value="2"/>
</dbReference>